<dbReference type="Pfam" id="PF00392">
    <property type="entry name" value="GntR"/>
    <property type="match status" value="1"/>
</dbReference>
<dbReference type="SUPFAM" id="SSF46785">
    <property type="entry name" value="Winged helix' DNA-binding domain"/>
    <property type="match status" value="1"/>
</dbReference>
<evidence type="ECO:0000256" key="1">
    <source>
        <dbReference type="ARBA" id="ARBA00023015"/>
    </source>
</evidence>
<name>A0A3M6QVW4_9BURK</name>
<dbReference type="Gene3D" id="1.20.120.530">
    <property type="entry name" value="GntR ligand-binding domain-like"/>
    <property type="match status" value="1"/>
</dbReference>
<evidence type="ECO:0000313" key="6">
    <source>
        <dbReference type="Proteomes" id="UP000275180"/>
    </source>
</evidence>
<keyword evidence="2" id="KW-0238">DNA-binding</keyword>
<keyword evidence="1" id="KW-0805">Transcription regulation</keyword>
<dbReference type="InterPro" id="IPR000524">
    <property type="entry name" value="Tscrpt_reg_HTH_GntR"/>
</dbReference>
<dbReference type="InterPro" id="IPR036388">
    <property type="entry name" value="WH-like_DNA-bd_sf"/>
</dbReference>
<sequence length="217" mass="24363">MTSAEVAYEALKRAILAQELKPGERLKESELAEKLGLSRTPVREAFNRLNSEGWLVHVPNQGAKVATWGIDDIQEIFAIRLQLEPFAASLAVSKMDEEKISQLSYFAEEVEHYAALNTVEALQMKAVANKNFHAVLLEAAGNKRMQHILSQLIDSPLVAWTFKSFGQEETMRSIAHHFEIVRAARSKDSQWAESIMRSHILAAKNSARKISATFQCK</sequence>
<dbReference type="RefSeq" id="WP_122246065.1">
    <property type="nucleotide sequence ID" value="NZ_RDQJ01000053.1"/>
</dbReference>
<dbReference type="PRINTS" id="PR00035">
    <property type="entry name" value="HTHGNTR"/>
</dbReference>
<dbReference type="PANTHER" id="PTHR43537:SF24">
    <property type="entry name" value="GLUCONATE OPERON TRANSCRIPTIONAL REPRESSOR"/>
    <property type="match status" value="1"/>
</dbReference>
<evidence type="ECO:0000259" key="4">
    <source>
        <dbReference type="PROSITE" id="PS50949"/>
    </source>
</evidence>
<dbReference type="PROSITE" id="PS50949">
    <property type="entry name" value="HTH_GNTR"/>
    <property type="match status" value="1"/>
</dbReference>
<dbReference type="InterPro" id="IPR011711">
    <property type="entry name" value="GntR_C"/>
</dbReference>
<dbReference type="PANTHER" id="PTHR43537">
    <property type="entry name" value="TRANSCRIPTIONAL REGULATOR, GNTR FAMILY"/>
    <property type="match status" value="1"/>
</dbReference>
<dbReference type="SMART" id="SM00345">
    <property type="entry name" value="HTH_GNTR"/>
    <property type="match status" value="1"/>
</dbReference>
<dbReference type="InterPro" id="IPR000485">
    <property type="entry name" value="AsnC-type_HTH_dom"/>
</dbReference>
<dbReference type="InterPro" id="IPR036390">
    <property type="entry name" value="WH_DNA-bd_sf"/>
</dbReference>
<dbReference type="InterPro" id="IPR008920">
    <property type="entry name" value="TF_FadR/GntR_C"/>
</dbReference>
<gene>
    <name evidence="5" type="ORF">EBQ34_14855</name>
</gene>
<evidence type="ECO:0000256" key="3">
    <source>
        <dbReference type="ARBA" id="ARBA00023163"/>
    </source>
</evidence>
<dbReference type="CDD" id="cd07377">
    <property type="entry name" value="WHTH_GntR"/>
    <property type="match status" value="1"/>
</dbReference>
<protein>
    <submittedName>
        <fullName evidence="5">GntR family transcriptional regulator</fullName>
    </submittedName>
</protein>
<organism evidence="5 6">
    <name type="scientific">Vandammella animalimorsus</name>
    <dbReference type="NCBI Taxonomy" id="2029117"/>
    <lineage>
        <taxon>Bacteria</taxon>
        <taxon>Pseudomonadati</taxon>
        <taxon>Pseudomonadota</taxon>
        <taxon>Betaproteobacteria</taxon>
        <taxon>Burkholderiales</taxon>
        <taxon>Comamonadaceae</taxon>
        <taxon>Vandammella</taxon>
    </lineage>
</organism>
<evidence type="ECO:0000256" key="2">
    <source>
        <dbReference type="ARBA" id="ARBA00023125"/>
    </source>
</evidence>
<keyword evidence="3" id="KW-0804">Transcription</keyword>
<proteinExistence type="predicted"/>
<dbReference type="EMBL" id="RDQJ01000053">
    <property type="protein sequence ID" value="RMX07154.1"/>
    <property type="molecule type" value="Genomic_DNA"/>
</dbReference>
<reference evidence="5 6" key="1">
    <citation type="submission" date="2018-10" db="EMBL/GenBank/DDBJ databases">
        <title>Comamonadaceae CDC group NO-1 genome sequencing and assembly.</title>
        <authorList>
            <person name="Bernier A.-M."/>
            <person name="Bernard K."/>
        </authorList>
    </citation>
    <scope>NUCLEOTIDE SEQUENCE [LARGE SCALE GENOMIC DNA]</scope>
    <source>
        <strain evidence="5 6">NML180582</strain>
    </source>
</reference>
<comment type="caution">
    <text evidence="5">The sequence shown here is derived from an EMBL/GenBank/DDBJ whole genome shotgun (WGS) entry which is preliminary data.</text>
</comment>
<dbReference type="GO" id="GO:0043565">
    <property type="term" value="F:sequence-specific DNA binding"/>
    <property type="evidence" value="ECO:0007669"/>
    <property type="project" value="InterPro"/>
</dbReference>
<dbReference type="AlphaFoldDB" id="A0A3M6QVW4"/>
<dbReference type="Gene3D" id="1.10.10.10">
    <property type="entry name" value="Winged helix-like DNA-binding domain superfamily/Winged helix DNA-binding domain"/>
    <property type="match status" value="1"/>
</dbReference>
<dbReference type="SMART" id="SM00895">
    <property type="entry name" value="FCD"/>
    <property type="match status" value="1"/>
</dbReference>
<dbReference type="Pfam" id="PF07729">
    <property type="entry name" value="FCD"/>
    <property type="match status" value="1"/>
</dbReference>
<dbReference type="Proteomes" id="UP000275180">
    <property type="component" value="Unassembled WGS sequence"/>
</dbReference>
<accession>A0A3M6QVW4</accession>
<feature type="domain" description="HTH gntR-type" evidence="4">
    <location>
        <begin position="1"/>
        <end position="68"/>
    </location>
</feature>
<dbReference type="SUPFAM" id="SSF48008">
    <property type="entry name" value="GntR ligand-binding domain-like"/>
    <property type="match status" value="1"/>
</dbReference>
<dbReference type="OrthoDB" id="8631299at2"/>
<dbReference type="PRINTS" id="PR00033">
    <property type="entry name" value="HTHASNC"/>
</dbReference>
<evidence type="ECO:0000313" key="5">
    <source>
        <dbReference type="EMBL" id="RMX07154.1"/>
    </source>
</evidence>
<dbReference type="GO" id="GO:0003700">
    <property type="term" value="F:DNA-binding transcription factor activity"/>
    <property type="evidence" value="ECO:0007669"/>
    <property type="project" value="InterPro"/>
</dbReference>